<dbReference type="InterPro" id="IPR050416">
    <property type="entry name" value="FAD-linked_Oxidoreductase"/>
</dbReference>
<keyword evidence="8" id="KW-1185">Reference proteome</keyword>
<feature type="compositionally biased region" description="Low complexity" evidence="5">
    <location>
        <begin position="55"/>
        <end position="72"/>
    </location>
</feature>
<keyword evidence="3" id="KW-0274">FAD</keyword>
<accession>G2QLF3</accession>
<dbReference type="AlphaFoldDB" id="G2QLF3"/>
<dbReference type="InterPro" id="IPR036318">
    <property type="entry name" value="FAD-bd_PCMH-like_sf"/>
</dbReference>
<gene>
    <name evidence="7" type="ORF">MYCTH_109870</name>
</gene>
<dbReference type="PANTHER" id="PTHR42973">
    <property type="entry name" value="BINDING OXIDOREDUCTASE, PUTATIVE (AFU_ORTHOLOGUE AFUA_1G17690)-RELATED"/>
    <property type="match status" value="1"/>
</dbReference>
<dbReference type="GO" id="GO:0071949">
    <property type="term" value="F:FAD binding"/>
    <property type="evidence" value="ECO:0007669"/>
    <property type="project" value="InterPro"/>
</dbReference>
<dbReference type="InterPro" id="IPR016166">
    <property type="entry name" value="FAD-bd_PCMH"/>
</dbReference>
<dbReference type="GO" id="GO:0016491">
    <property type="term" value="F:oxidoreductase activity"/>
    <property type="evidence" value="ECO:0007669"/>
    <property type="project" value="UniProtKB-KW"/>
</dbReference>
<feature type="region of interest" description="Disordered" evidence="5">
    <location>
        <begin position="43"/>
        <end position="72"/>
    </location>
</feature>
<reference evidence="7 8" key="1">
    <citation type="journal article" date="2011" name="Nat. Biotechnol.">
        <title>Comparative genomic analysis of the thermophilic biomass-degrading fungi Myceliophthora thermophila and Thielavia terrestris.</title>
        <authorList>
            <person name="Berka R.M."/>
            <person name="Grigoriev I.V."/>
            <person name="Otillar R."/>
            <person name="Salamov A."/>
            <person name="Grimwood J."/>
            <person name="Reid I."/>
            <person name="Ishmael N."/>
            <person name="John T."/>
            <person name="Darmond C."/>
            <person name="Moisan M.-C."/>
            <person name="Henrissat B."/>
            <person name="Coutinho P.M."/>
            <person name="Lombard V."/>
            <person name="Natvig D.O."/>
            <person name="Lindquist E."/>
            <person name="Schmutz J."/>
            <person name="Lucas S."/>
            <person name="Harris P."/>
            <person name="Powlowski J."/>
            <person name="Bellemare A."/>
            <person name="Taylor D."/>
            <person name="Butler G."/>
            <person name="de Vries R.P."/>
            <person name="Allijn I.E."/>
            <person name="van den Brink J."/>
            <person name="Ushinsky S."/>
            <person name="Storms R."/>
            <person name="Powell A.J."/>
            <person name="Paulsen I.T."/>
            <person name="Elbourne L.D.H."/>
            <person name="Baker S.E."/>
            <person name="Magnuson J."/>
            <person name="LaBoissiere S."/>
            <person name="Clutterbuck A.J."/>
            <person name="Martinez D."/>
            <person name="Wogulis M."/>
            <person name="de Leon A.L."/>
            <person name="Rey M.W."/>
            <person name="Tsang A."/>
        </authorList>
    </citation>
    <scope>NUCLEOTIDE SEQUENCE [LARGE SCALE GENOMIC DNA]</scope>
    <source>
        <strain evidence="8">ATCC 42464 / BCRC 31852 / DSM 1799</strain>
    </source>
</reference>
<dbReference type="VEuPathDB" id="FungiDB:MYCTH_109870"/>
<evidence type="ECO:0000313" key="7">
    <source>
        <dbReference type="EMBL" id="AEO60784.1"/>
    </source>
</evidence>
<dbReference type="EMBL" id="CP003007">
    <property type="protein sequence ID" value="AEO60784.1"/>
    <property type="molecule type" value="Genomic_DNA"/>
</dbReference>
<comment type="similarity">
    <text evidence="1">Belongs to the oxygen-dependent FAD-linked oxidoreductase family.</text>
</comment>
<keyword evidence="2" id="KW-0285">Flavoprotein</keyword>
<dbReference type="OMA" id="STNCWLQ"/>
<sequence>MATPERSLAEFIDSLQLPGQQAAELTAELQKDAELVSFLEARAHSGQKSSSNSSTTTTATTTTTTTTTTPATTTGLSAACRVLQTALGSGKVVSADNETEVNATWSATTWQTPACAVLPDSAQGVATTLRTARFFGVPFAVRSGGHSPNPGHSSVASPGILIDLRRLDGIAVGPRAATVTVGPGQRWGAVIEALDPHKVTVIGGRNPTVGVGGLILGGGYFHFSPQFGLAADNVKSFEVVLADGSIVKASACKNSDLFWALKGGGPNFGIVTSFELYTIPVHEVWVEGLAFSPAQVPEVFEAYAAFQKSTTPDIKATVSVVVSLDIVLVALLYTEPAASRPQAFSPFDKLTPLSVILPPTNMTVLQFSQISAGTQPNTASRHDYRAASSKIDAQLYTDVYNIWLERATKVKEATGANQTFTIQTFSKNLVQQGIKKGGNPLGMPLEDFQCWTTLMDWNEAADDAAVRSAAIETTEAWARLGAQRGLAVDYLYLNDASRDQNPLASYGPANVARLKAVAAKYDPDRVFQTLQNGGFLLRDV</sequence>
<evidence type="ECO:0000313" key="8">
    <source>
        <dbReference type="Proteomes" id="UP000007322"/>
    </source>
</evidence>
<dbReference type="InParanoid" id="G2QLF3"/>
<dbReference type="SUPFAM" id="SSF56176">
    <property type="entry name" value="FAD-binding/transporter-associated domain-like"/>
    <property type="match status" value="1"/>
</dbReference>
<dbReference type="InterPro" id="IPR016167">
    <property type="entry name" value="FAD-bd_PCMH_sub1"/>
</dbReference>
<dbReference type="InterPro" id="IPR016169">
    <property type="entry name" value="FAD-bd_PCMH_sub2"/>
</dbReference>
<evidence type="ECO:0000259" key="6">
    <source>
        <dbReference type="PROSITE" id="PS51387"/>
    </source>
</evidence>
<dbReference type="GeneID" id="11514010"/>
<proteinExistence type="inferred from homology"/>
<evidence type="ECO:0000256" key="2">
    <source>
        <dbReference type="ARBA" id="ARBA00022630"/>
    </source>
</evidence>
<dbReference type="PROSITE" id="PS51387">
    <property type="entry name" value="FAD_PCMH"/>
    <property type="match status" value="1"/>
</dbReference>
<evidence type="ECO:0000256" key="1">
    <source>
        <dbReference type="ARBA" id="ARBA00005466"/>
    </source>
</evidence>
<dbReference type="Gene3D" id="3.40.462.20">
    <property type="match status" value="1"/>
</dbReference>
<feature type="domain" description="FAD-binding PCMH-type" evidence="6">
    <location>
        <begin position="109"/>
        <end position="281"/>
    </location>
</feature>
<keyword evidence="4" id="KW-0560">Oxidoreductase</keyword>
<dbReference type="InterPro" id="IPR006094">
    <property type="entry name" value="Oxid_FAD_bind_N"/>
</dbReference>
<protein>
    <submittedName>
        <fullName evidence="7">FAD linked oxidase-like protein</fullName>
    </submittedName>
</protein>
<organism evidence="7 8">
    <name type="scientific">Thermothelomyces thermophilus (strain ATCC 42464 / BCRC 31852 / DSM 1799)</name>
    <name type="common">Sporotrichum thermophile</name>
    <dbReference type="NCBI Taxonomy" id="573729"/>
    <lineage>
        <taxon>Eukaryota</taxon>
        <taxon>Fungi</taxon>
        <taxon>Dikarya</taxon>
        <taxon>Ascomycota</taxon>
        <taxon>Pezizomycotina</taxon>
        <taxon>Sordariomycetes</taxon>
        <taxon>Sordariomycetidae</taxon>
        <taxon>Sordariales</taxon>
        <taxon>Chaetomiaceae</taxon>
        <taxon>Thermothelomyces</taxon>
    </lineage>
</organism>
<dbReference type="KEGG" id="mtm:MYCTH_109870"/>
<dbReference type="Gene3D" id="3.30.43.10">
    <property type="entry name" value="Uridine Diphospho-n-acetylenolpyruvylglucosamine Reductase, domain 2"/>
    <property type="match status" value="1"/>
</dbReference>
<dbReference type="RefSeq" id="XP_003666029.1">
    <property type="nucleotide sequence ID" value="XM_003665981.1"/>
</dbReference>
<evidence type="ECO:0000256" key="5">
    <source>
        <dbReference type="SAM" id="MobiDB-lite"/>
    </source>
</evidence>
<evidence type="ECO:0000256" key="4">
    <source>
        <dbReference type="ARBA" id="ARBA00023002"/>
    </source>
</evidence>
<evidence type="ECO:0000256" key="3">
    <source>
        <dbReference type="ARBA" id="ARBA00022827"/>
    </source>
</evidence>
<dbReference type="Pfam" id="PF01565">
    <property type="entry name" value="FAD_binding_4"/>
    <property type="match status" value="1"/>
</dbReference>
<dbReference type="Proteomes" id="UP000007322">
    <property type="component" value="Chromosome 6"/>
</dbReference>
<dbReference type="Gene3D" id="3.30.465.10">
    <property type="match status" value="1"/>
</dbReference>
<dbReference type="HOGENOM" id="CLU_018354_1_2_1"/>
<dbReference type="PANTHER" id="PTHR42973:SF54">
    <property type="entry name" value="FAD-BINDING PCMH-TYPE DOMAIN-CONTAINING PROTEIN"/>
    <property type="match status" value="1"/>
</dbReference>
<dbReference type="eggNOG" id="KOG1231">
    <property type="taxonomic scope" value="Eukaryota"/>
</dbReference>
<dbReference type="OrthoDB" id="2151789at2759"/>
<dbReference type="STRING" id="573729.G2QLF3"/>
<name>G2QLF3_THET4</name>